<gene>
    <name evidence="5" type="ORF">AB6713_11595</name>
</gene>
<dbReference type="Proteomes" id="UP001566331">
    <property type="component" value="Unassembled WGS sequence"/>
</dbReference>
<evidence type="ECO:0000256" key="1">
    <source>
        <dbReference type="ARBA" id="ARBA00022737"/>
    </source>
</evidence>
<evidence type="ECO:0000256" key="4">
    <source>
        <dbReference type="SAM" id="SignalP"/>
    </source>
</evidence>
<dbReference type="PROSITE" id="PS50297">
    <property type="entry name" value="ANK_REP_REGION"/>
    <property type="match status" value="1"/>
</dbReference>
<reference evidence="5 6" key="1">
    <citation type="submission" date="2024-07" db="EMBL/GenBank/DDBJ databases">
        <title>Luteimonas salilacus sp. nov., isolated from the shore soil of Salt Lake in Tibet of China.</title>
        <authorList>
            <person name="Zhang X."/>
            <person name="Li A."/>
        </authorList>
    </citation>
    <scope>NUCLEOTIDE SEQUENCE [LARGE SCALE GENOMIC DNA]</scope>
    <source>
        <strain evidence="5 6">B3-2-R+30</strain>
    </source>
</reference>
<dbReference type="InterPro" id="IPR050776">
    <property type="entry name" value="Ank_Repeat/CDKN_Inhibitor"/>
</dbReference>
<name>A0ABV4HRA3_9GAMM</name>
<feature type="signal peptide" evidence="4">
    <location>
        <begin position="1"/>
        <end position="18"/>
    </location>
</feature>
<dbReference type="PROSITE" id="PS50088">
    <property type="entry name" value="ANK_REPEAT"/>
    <property type="match status" value="3"/>
</dbReference>
<feature type="repeat" description="ANK" evidence="3">
    <location>
        <begin position="132"/>
        <end position="164"/>
    </location>
</feature>
<dbReference type="EMBL" id="JBFWIC010000014">
    <property type="protein sequence ID" value="MEZ0475255.1"/>
    <property type="molecule type" value="Genomic_DNA"/>
</dbReference>
<evidence type="ECO:0000256" key="3">
    <source>
        <dbReference type="PROSITE-ProRule" id="PRU00023"/>
    </source>
</evidence>
<dbReference type="PROSITE" id="PS51257">
    <property type="entry name" value="PROKAR_LIPOPROTEIN"/>
    <property type="match status" value="1"/>
</dbReference>
<dbReference type="InterPro" id="IPR002110">
    <property type="entry name" value="Ankyrin_rpt"/>
</dbReference>
<dbReference type="InterPro" id="IPR036770">
    <property type="entry name" value="Ankyrin_rpt-contain_sf"/>
</dbReference>
<dbReference type="Pfam" id="PF12796">
    <property type="entry name" value="Ank_2"/>
    <property type="match status" value="1"/>
</dbReference>
<evidence type="ECO:0000313" key="5">
    <source>
        <dbReference type="EMBL" id="MEZ0475255.1"/>
    </source>
</evidence>
<protein>
    <submittedName>
        <fullName evidence="5">Ankyrin repeat domain-containing protein</fullName>
    </submittedName>
</protein>
<feature type="chain" id="PRO_5046122390" evidence="4">
    <location>
        <begin position="19"/>
        <end position="243"/>
    </location>
</feature>
<accession>A0ABV4HRA3</accession>
<proteinExistence type="predicted"/>
<feature type="repeat" description="ANK" evidence="3">
    <location>
        <begin position="98"/>
        <end position="130"/>
    </location>
</feature>
<feature type="repeat" description="ANK" evidence="3">
    <location>
        <begin position="165"/>
        <end position="197"/>
    </location>
</feature>
<dbReference type="SUPFAM" id="SSF48403">
    <property type="entry name" value="Ankyrin repeat"/>
    <property type="match status" value="1"/>
</dbReference>
<keyword evidence="1" id="KW-0677">Repeat</keyword>
<evidence type="ECO:0000256" key="2">
    <source>
        <dbReference type="ARBA" id="ARBA00023043"/>
    </source>
</evidence>
<keyword evidence="2 3" id="KW-0040">ANK repeat</keyword>
<keyword evidence="4" id="KW-0732">Signal</keyword>
<evidence type="ECO:0000313" key="6">
    <source>
        <dbReference type="Proteomes" id="UP001566331"/>
    </source>
</evidence>
<dbReference type="Gene3D" id="1.25.40.20">
    <property type="entry name" value="Ankyrin repeat-containing domain"/>
    <property type="match status" value="1"/>
</dbReference>
<keyword evidence="6" id="KW-1185">Reference proteome</keyword>
<comment type="caution">
    <text evidence="5">The sequence shown here is derived from an EMBL/GenBank/DDBJ whole genome shotgun (WGS) entry which is preliminary data.</text>
</comment>
<dbReference type="PANTHER" id="PTHR24201">
    <property type="entry name" value="ANK_REP_REGION DOMAIN-CONTAINING PROTEIN"/>
    <property type="match status" value="1"/>
</dbReference>
<dbReference type="SMART" id="SM00248">
    <property type="entry name" value="ANK"/>
    <property type="match status" value="4"/>
</dbReference>
<sequence>MRAALLTILLMLTGAACSGDAMDAKRAFPDDPTAAALAEAATDGDAGRVRDLVQQGADPNAQGEQGVNLPQLAMLAQSKRGLRALLEAGADPNRPGLGGSTAVHGAAIADDPEYLEIVLAGGGDPDARHGETGATPLAGATGPRTDAQFRRLLEAGADPNLADRTGNTPLHKAAMLNAGAQVRTLLEAGADPGAKNTQDATFQAYFFRTPADRLTGEARANRESVIAWLRERDIPLEAAAASP</sequence>
<organism evidence="5 6">
    <name type="scientific">Luteimonas salinilitoris</name>
    <dbReference type="NCBI Taxonomy" id="3237697"/>
    <lineage>
        <taxon>Bacteria</taxon>
        <taxon>Pseudomonadati</taxon>
        <taxon>Pseudomonadota</taxon>
        <taxon>Gammaproteobacteria</taxon>
        <taxon>Lysobacterales</taxon>
        <taxon>Lysobacteraceae</taxon>
        <taxon>Luteimonas</taxon>
    </lineage>
</organism>
<dbReference type="RefSeq" id="WP_370564692.1">
    <property type="nucleotide sequence ID" value="NZ_JBFWIB010000009.1"/>
</dbReference>